<evidence type="ECO:0000313" key="2">
    <source>
        <dbReference type="Proteomes" id="UP000315423"/>
    </source>
</evidence>
<gene>
    <name evidence="1" type="ORF">C5S46_05015</name>
</gene>
<proteinExistence type="predicted"/>
<comment type="caution">
    <text evidence="1">The sequence shown here is derived from an EMBL/GenBank/DDBJ whole genome shotgun (WGS) entry which is preliminary data.</text>
</comment>
<sequence length="264" mass="28795">MTSLISDLRRNCSIATNTVYTLWLREMLRFRRSKSRIIGSIATPLFFLVILGTAFNSSFQMRGGGDTNIGFLTPGIIGMSILFSSLMGGVSILWDREFGFLKEILIAPVPRFFVALGKALGGVTTAMIQGTMIMLVALFLGVEYQSYSGMVASVGIMLLIGLGFIGLGIALASQIESHEGFQMIMTFITMPVLLLSGAFYKIEDLPMWLKTLTYLDPLTYGIAALRYTLMGESEIPIIICLIVLVLFAATTIGLGGHLFSRTKA</sequence>
<name>A0AC61SAN0_9EURY</name>
<accession>A0AC61SAN0</accession>
<protein>
    <submittedName>
        <fullName evidence="1">Multidrug ABC transporter permease</fullName>
    </submittedName>
</protein>
<organism evidence="1 2">
    <name type="scientific">Candidatus Methanomarinus sp</name>
    <dbReference type="NCBI Taxonomy" id="3386244"/>
    <lineage>
        <taxon>Archaea</taxon>
        <taxon>Methanobacteriati</taxon>
        <taxon>Methanobacteriota</taxon>
        <taxon>Stenosarchaea group</taxon>
        <taxon>Methanomicrobia</taxon>
        <taxon>Methanosarcinales</taxon>
        <taxon>ANME-2 cluster</taxon>
        <taxon>Candidatus Methanocomedenaceae</taxon>
        <taxon>Candidatus Methanomarinus</taxon>
    </lineage>
</organism>
<evidence type="ECO:0000313" key="1">
    <source>
        <dbReference type="EMBL" id="TKY91603.1"/>
    </source>
</evidence>
<reference evidence="1" key="1">
    <citation type="submission" date="2018-09" db="EMBL/GenBank/DDBJ databases">
        <title>A genomic encyclopedia of anaerobic methanotrophic archaea.</title>
        <authorList>
            <person name="Skennerton C.T."/>
            <person name="Chadwick G.L."/>
            <person name="Laso-Perez R."/>
            <person name="Leu A.O."/>
            <person name="Speth D.R."/>
            <person name="Yu H."/>
            <person name="Morgan-Lang C."/>
            <person name="Hatzenpichler R."/>
            <person name="Goudeau D."/>
            <person name="Malmstrom R."/>
            <person name="Woyke T."/>
            <person name="Hallam S."/>
            <person name="Tyson G.W."/>
            <person name="Wegener G."/>
            <person name="Boetius A."/>
            <person name="Orphan V.J."/>
        </authorList>
    </citation>
    <scope>NUCLEOTIDE SEQUENCE</scope>
    <source>
        <strain evidence="1">CONS3730D10UFb2</strain>
    </source>
</reference>
<dbReference type="Proteomes" id="UP000315423">
    <property type="component" value="Unassembled WGS sequence"/>
</dbReference>
<dbReference type="EMBL" id="QYBA01000164">
    <property type="protein sequence ID" value="TKY91603.1"/>
    <property type="molecule type" value="Genomic_DNA"/>
</dbReference>